<evidence type="ECO:0000259" key="1">
    <source>
        <dbReference type="Pfam" id="PF13843"/>
    </source>
</evidence>
<dbReference type="PANTHER" id="PTHR46599">
    <property type="entry name" value="PIGGYBAC TRANSPOSABLE ELEMENT-DERIVED PROTEIN 4"/>
    <property type="match status" value="1"/>
</dbReference>
<dbReference type="EMBL" id="JANEYF010000925">
    <property type="protein sequence ID" value="KAJ8966907.1"/>
    <property type="molecule type" value="Genomic_DNA"/>
</dbReference>
<name>A0AAV8ZQA4_9CUCU</name>
<comment type="caution">
    <text evidence="2">The sequence shown here is derived from an EMBL/GenBank/DDBJ whole genome shotgun (WGS) entry which is preliminary data.</text>
</comment>
<accession>A0AAV8ZQA4</accession>
<reference evidence="2" key="1">
    <citation type="journal article" date="2023" name="Insect Mol. Biol.">
        <title>Genome sequencing provides insights into the evolution of gene families encoding plant cell wall-degrading enzymes in longhorned beetles.</title>
        <authorList>
            <person name="Shin N.R."/>
            <person name="Okamura Y."/>
            <person name="Kirsch R."/>
            <person name="Pauchet Y."/>
        </authorList>
    </citation>
    <scope>NUCLEOTIDE SEQUENCE</scope>
    <source>
        <strain evidence="2">RBIC_L_NR</strain>
    </source>
</reference>
<dbReference type="InterPro" id="IPR029526">
    <property type="entry name" value="PGBD"/>
</dbReference>
<evidence type="ECO:0000313" key="2">
    <source>
        <dbReference type="EMBL" id="KAJ8966907.1"/>
    </source>
</evidence>
<protein>
    <recommendedName>
        <fullName evidence="1">PiggyBac transposable element-derived protein domain-containing protein</fullName>
    </recommendedName>
</protein>
<organism evidence="2 3">
    <name type="scientific">Rhamnusium bicolor</name>
    <dbReference type="NCBI Taxonomy" id="1586634"/>
    <lineage>
        <taxon>Eukaryota</taxon>
        <taxon>Metazoa</taxon>
        <taxon>Ecdysozoa</taxon>
        <taxon>Arthropoda</taxon>
        <taxon>Hexapoda</taxon>
        <taxon>Insecta</taxon>
        <taxon>Pterygota</taxon>
        <taxon>Neoptera</taxon>
        <taxon>Endopterygota</taxon>
        <taxon>Coleoptera</taxon>
        <taxon>Polyphaga</taxon>
        <taxon>Cucujiformia</taxon>
        <taxon>Chrysomeloidea</taxon>
        <taxon>Cerambycidae</taxon>
        <taxon>Lepturinae</taxon>
        <taxon>Rhagiini</taxon>
        <taxon>Rhamnusium</taxon>
    </lineage>
</organism>
<dbReference type="PANTHER" id="PTHR46599:SF6">
    <property type="entry name" value="DUAL SPECIFICITY PHOSPHATASE 26"/>
    <property type="match status" value="1"/>
</dbReference>
<proteinExistence type="predicted"/>
<feature type="domain" description="PiggyBac transposable element-derived protein" evidence="1">
    <location>
        <begin position="167"/>
        <end position="316"/>
    </location>
</feature>
<evidence type="ECO:0000313" key="3">
    <source>
        <dbReference type="Proteomes" id="UP001162156"/>
    </source>
</evidence>
<feature type="domain" description="PiggyBac transposable element-derived protein" evidence="1">
    <location>
        <begin position="51"/>
        <end position="126"/>
    </location>
</feature>
<dbReference type="Proteomes" id="UP001162156">
    <property type="component" value="Unassembled WGS sequence"/>
</dbReference>
<gene>
    <name evidence="2" type="ORF">NQ314_003241</name>
</gene>
<keyword evidence="3" id="KW-1185">Reference proteome</keyword>
<sequence>MEEQLLKWYEELERTDPPEDRPRQNVFTPNHNKVSDRYKLGVRPEAKHARTPLEALGLFLSNDFLEKIVDYTNICIEKIRINFARDRDALCTNKLEIKAILCLLYLAGVAKSSHVNICDLWATDDRKERKLEDRLSPVRDMFEEFVHTCQNMYTVSENVTIDEVLESFQIYAGKQPQGPYYLDNSAFEVVKRLVFPISGTGRNVTMDNWFTTVPLSEELIKNHNLTMVDTIRKNKREIPVEFYSKRKKSTIPYNMFGFKEGTTLVSHTSQKGKLVLLLSTMHHDDAIDHTTKEKKKPEIITYYNKTKGAVDVVDEMKGINAQVICEENVGKKMVRRTFLKELGLSLCKEYMDIERRFLRCQENYFKK</sequence>
<dbReference type="Pfam" id="PF13843">
    <property type="entry name" value="DDE_Tnp_1_7"/>
    <property type="match status" value="2"/>
</dbReference>
<dbReference type="AlphaFoldDB" id="A0AAV8ZQA4"/>